<keyword evidence="2" id="KW-1185">Reference proteome</keyword>
<organism evidence="1 2">
    <name type="scientific">Oceanirhabdus seepicola</name>
    <dbReference type="NCBI Taxonomy" id="2828781"/>
    <lineage>
        <taxon>Bacteria</taxon>
        <taxon>Bacillati</taxon>
        <taxon>Bacillota</taxon>
        <taxon>Clostridia</taxon>
        <taxon>Eubacteriales</taxon>
        <taxon>Clostridiaceae</taxon>
        <taxon>Oceanirhabdus</taxon>
    </lineage>
</organism>
<gene>
    <name evidence="1" type="ORF">KDK92_13605</name>
</gene>
<dbReference type="Proteomes" id="UP001056429">
    <property type="component" value="Unassembled WGS sequence"/>
</dbReference>
<protein>
    <submittedName>
        <fullName evidence="1">Uncharacterized protein</fullName>
    </submittedName>
</protein>
<dbReference type="AlphaFoldDB" id="A0A9J6P3Y4"/>
<proteinExistence type="predicted"/>
<reference evidence="1" key="1">
    <citation type="journal article" date="2021" name="mSystems">
        <title>Bacteria and Archaea Synergistically Convert Glycine Betaine to Biogenic Methane in the Formosa Cold Seep of the South China Sea.</title>
        <authorList>
            <person name="Li L."/>
            <person name="Zhang W."/>
            <person name="Zhang S."/>
            <person name="Song L."/>
            <person name="Sun Q."/>
            <person name="Zhang H."/>
            <person name="Xiang H."/>
            <person name="Dong X."/>
        </authorList>
    </citation>
    <scope>NUCLEOTIDE SEQUENCE</scope>
    <source>
        <strain evidence="1">ZWT</strain>
    </source>
</reference>
<dbReference type="EMBL" id="JAGSOJ010000002">
    <property type="protein sequence ID" value="MCM1990761.1"/>
    <property type="molecule type" value="Genomic_DNA"/>
</dbReference>
<evidence type="ECO:0000313" key="2">
    <source>
        <dbReference type="Proteomes" id="UP001056429"/>
    </source>
</evidence>
<dbReference type="Gene3D" id="3.30.460.10">
    <property type="entry name" value="Beta Polymerase, domain 2"/>
    <property type="match status" value="1"/>
</dbReference>
<evidence type="ECO:0000313" key="1">
    <source>
        <dbReference type="EMBL" id="MCM1990761.1"/>
    </source>
</evidence>
<name>A0A9J6P3Y4_9CLOT</name>
<comment type="caution">
    <text evidence="1">The sequence shown here is derived from an EMBL/GenBank/DDBJ whole genome shotgun (WGS) entry which is preliminary data.</text>
</comment>
<dbReference type="SUPFAM" id="SSF81301">
    <property type="entry name" value="Nucleotidyltransferase"/>
    <property type="match status" value="1"/>
</dbReference>
<sequence length="260" mass="31338">MGNLTRERIIDTIHKNLEENMYVNALWLEGSDPLNCEDEYSDIDMVVDVEDGHEEEVFNQVEVVLSSIGELDLNYEDRQHDEKLRQKMYHIKDTSQYLLVDFCVQSHSRDKECSTFCKGDVLEAAKVIFDRGNVVSYEEVKREDRIEKEVIIERLRVLEGRYKQHCRVIKYVERGNYPEAFMYYLKYVADPIVELNRLIYTPEYFYIHMIHISHHMSDNVIKEFEKFYQVKNFEDIRRNTKDSKELFYRLVNEVREKYNL</sequence>
<reference evidence="1" key="2">
    <citation type="submission" date="2021-04" db="EMBL/GenBank/DDBJ databases">
        <authorList>
            <person name="Dong X."/>
        </authorList>
    </citation>
    <scope>NUCLEOTIDE SEQUENCE</scope>
    <source>
        <strain evidence="1">ZWT</strain>
    </source>
</reference>
<dbReference type="RefSeq" id="WP_250859853.1">
    <property type="nucleotide sequence ID" value="NZ_JAGSOJ010000002.1"/>
</dbReference>
<accession>A0A9J6P3Y4</accession>
<dbReference type="InterPro" id="IPR043519">
    <property type="entry name" value="NT_sf"/>
</dbReference>